<proteinExistence type="inferred from homology"/>
<dbReference type="EMBL" id="JAIVFL010000001">
    <property type="protein sequence ID" value="MCI4673952.1"/>
    <property type="molecule type" value="Genomic_DNA"/>
</dbReference>
<dbReference type="PROSITE" id="PS01031">
    <property type="entry name" value="SHSP"/>
    <property type="match status" value="1"/>
</dbReference>
<dbReference type="InterPro" id="IPR002068">
    <property type="entry name" value="A-crystallin/Hsp20_dom"/>
</dbReference>
<dbReference type="Proteomes" id="UP001139068">
    <property type="component" value="Unassembled WGS sequence"/>
</dbReference>
<evidence type="ECO:0000259" key="3">
    <source>
        <dbReference type="PROSITE" id="PS01031"/>
    </source>
</evidence>
<feature type="domain" description="SHSP" evidence="3">
    <location>
        <begin position="34"/>
        <end position="145"/>
    </location>
</feature>
<accession>A0ABS9YS09</accession>
<protein>
    <submittedName>
        <fullName evidence="4">Hsp20/alpha crystallin family protein</fullName>
    </submittedName>
</protein>
<reference evidence="4" key="1">
    <citation type="journal article" date="2022" name="ISME J.">
        <title>Identification of active gaseous-alkane degraders at natural gas seeps.</title>
        <authorList>
            <person name="Farhan Ul Haque M."/>
            <person name="Hernandez M."/>
            <person name="Crombie A.T."/>
            <person name="Murrell J.C."/>
        </authorList>
    </citation>
    <scope>NUCLEOTIDE SEQUENCE</scope>
    <source>
        <strain evidence="4">ANDR5</strain>
    </source>
</reference>
<dbReference type="PANTHER" id="PTHR11527">
    <property type="entry name" value="HEAT-SHOCK PROTEIN 20 FAMILY MEMBER"/>
    <property type="match status" value="1"/>
</dbReference>
<keyword evidence="5" id="KW-1185">Reference proteome</keyword>
<comment type="caution">
    <text evidence="4">The sequence shown here is derived from an EMBL/GenBank/DDBJ whole genome shotgun (WGS) entry which is preliminary data.</text>
</comment>
<evidence type="ECO:0000256" key="1">
    <source>
        <dbReference type="PROSITE-ProRule" id="PRU00285"/>
    </source>
</evidence>
<evidence type="ECO:0000313" key="4">
    <source>
        <dbReference type="EMBL" id="MCI4673952.1"/>
    </source>
</evidence>
<dbReference type="RefSeq" id="WP_243073195.1">
    <property type="nucleotide sequence ID" value="NZ_JAIVFL010000001.1"/>
</dbReference>
<organism evidence="4 5">
    <name type="scientific">Candidatus Mycolicibacterium alkanivorans</name>
    <dbReference type="NCBI Taxonomy" id="2954114"/>
    <lineage>
        <taxon>Bacteria</taxon>
        <taxon>Bacillati</taxon>
        <taxon>Actinomycetota</taxon>
        <taxon>Actinomycetes</taxon>
        <taxon>Mycobacteriales</taxon>
        <taxon>Mycobacteriaceae</taxon>
        <taxon>Mycolicibacterium</taxon>
    </lineage>
</organism>
<comment type="similarity">
    <text evidence="1 2">Belongs to the small heat shock protein (HSP20) family.</text>
</comment>
<sequence>MMTNLPENRHPRSLLSEISDLFTGFPSWTGVRPGLGQGHLIRLEDEVQDGHYLVRAEIPGVDPAKDVAITVANGLLTIKAERSEKKEVNGRSEFSYGTFVRTLSLPAGANEADIKASYDKGILTVDVAVPQQAAPTERRVPIETAS</sequence>
<gene>
    <name evidence="4" type="ORF">K9U37_02890</name>
</gene>
<name>A0ABS9YS09_9MYCO</name>
<dbReference type="Gene3D" id="2.60.40.790">
    <property type="match status" value="1"/>
</dbReference>
<dbReference type="InterPro" id="IPR031107">
    <property type="entry name" value="Small_HSP"/>
</dbReference>
<dbReference type="Pfam" id="PF00011">
    <property type="entry name" value="HSP20"/>
    <property type="match status" value="1"/>
</dbReference>
<dbReference type="InterPro" id="IPR008978">
    <property type="entry name" value="HSP20-like_chaperone"/>
</dbReference>
<dbReference type="SUPFAM" id="SSF49764">
    <property type="entry name" value="HSP20-like chaperones"/>
    <property type="match status" value="1"/>
</dbReference>
<evidence type="ECO:0000313" key="5">
    <source>
        <dbReference type="Proteomes" id="UP001139068"/>
    </source>
</evidence>
<evidence type="ECO:0000256" key="2">
    <source>
        <dbReference type="RuleBase" id="RU003616"/>
    </source>
</evidence>
<dbReference type="CDD" id="cd06464">
    <property type="entry name" value="ACD_sHsps-like"/>
    <property type="match status" value="1"/>
</dbReference>